<dbReference type="Proteomes" id="UP001465976">
    <property type="component" value="Unassembled WGS sequence"/>
</dbReference>
<keyword evidence="3" id="KW-1185">Reference proteome</keyword>
<name>A0ABR3FMS9_9AGAR</name>
<reference evidence="2 3" key="1">
    <citation type="submission" date="2024-02" db="EMBL/GenBank/DDBJ databases">
        <title>A draft genome for the cacao thread blight pathogen Marasmius crinis-equi.</title>
        <authorList>
            <person name="Cohen S.P."/>
            <person name="Baruah I.K."/>
            <person name="Amoako-Attah I."/>
            <person name="Bukari Y."/>
            <person name="Meinhardt L.W."/>
            <person name="Bailey B.A."/>
        </authorList>
    </citation>
    <scope>NUCLEOTIDE SEQUENCE [LARGE SCALE GENOMIC DNA]</scope>
    <source>
        <strain evidence="2 3">GH-76</strain>
    </source>
</reference>
<feature type="region of interest" description="Disordered" evidence="1">
    <location>
        <begin position="1"/>
        <end position="26"/>
    </location>
</feature>
<dbReference type="InterPro" id="IPR014942">
    <property type="entry name" value="AbiEii"/>
</dbReference>
<evidence type="ECO:0008006" key="4">
    <source>
        <dbReference type="Google" id="ProtNLM"/>
    </source>
</evidence>
<protein>
    <recommendedName>
        <fullName evidence="4">Nucleotidyltransferase</fullName>
    </recommendedName>
</protein>
<comment type="caution">
    <text evidence="2">The sequence shown here is derived from an EMBL/GenBank/DDBJ whole genome shotgun (WGS) entry which is preliminary data.</text>
</comment>
<evidence type="ECO:0000313" key="2">
    <source>
        <dbReference type="EMBL" id="KAL0576538.1"/>
    </source>
</evidence>
<proteinExistence type="predicted"/>
<sequence>MSSRPAIGSPLPKAPSPLNERPRSDRPFTRSQLLDVIHAASVAIEKAGYGYYLFGSAAVYFNIDSEHRMPGDIDLVVFAPSERLQRRRIDAERVKVDIQRWDSRFYRVKAKWPDANYTPFWFSFSEPPDLLRSIKVDIVPEDSETLKLPRVPAQKLDHLYLDEVAIDAVPLFTLFLLKIKGWHDRRHSRELWVRKKLVNDVIDIKALLAQVLRAHETVRSQNQKWLPPWFVEQSQEYAKEFLVANPEISQYAKNVKSWFTIGLIKRSDREEIRQKAGVDMEFVRDVQEMLQERYANRADAKPALDALERSLTRTKYCYKCGRSVTSPPG</sequence>
<dbReference type="EMBL" id="JBAHYK010000216">
    <property type="protein sequence ID" value="KAL0576538.1"/>
    <property type="molecule type" value="Genomic_DNA"/>
</dbReference>
<organism evidence="2 3">
    <name type="scientific">Marasmius crinis-equi</name>
    <dbReference type="NCBI Taxonomy" id="585013"/>
    <lineage>
        <taxon>Eukaryota</taxon>
        <taxon>Fungi</taxon>
        <taxon>Dikarya</taxon>
        <taxon>Basidiomycota</taxon>
        <taxon>Agaricomycotina</taxon>
        <taxon>Agaricomycetes</taxon>
        <taxon>Agaricomycetidae</taxon>
        <taxon>Agaricales</taxon>
        <taxon>Marasmiineae</taxon>
        <taxon>Marasmiaceae</taxon>
        <taxon>Marasmius</taxon>
    </lineage>
</organism>
<gene>
    <name evidence="2" type="ORF">V5O48_005430</name>
</gene>
<accession>A0ABR3FMS9</accession>
<evidence type="ECO:0000313" key="3">
    <source>
        <dbReference type="Proteomes" id="UP001465976"/>
    </source>
</evidence>
<evidence type="ECO:0000256" key="1">
    <source>
        <dbReference type="SAM" id="MobiDB-lite"/>
    </source>
</evidence>
<dbReference type="Pfam" id="PF08843">
    <property type="entry name" value="AbiEii"/>
    <property type="match status" value="1"/>
</dbReference>